<sequence>MDTTANLEISWSRGSERALDFVSREPVLEGNNSYSVSSILQVCPEEWKSGEEFTCTVKHQDIPSAIVKTVHKSHDAPIWAPSVYIYPPSADELALRESATMTCLAKGFRPRDILVMWTRQDQPMDQQAFTNVGPFREVGKEDKEESYFIYSTLSIPASEWQRGDTFACVVGHEGLPMTFIHKSVDKATGKPTAVNISVVLSDTDVTCS</sequence>
<dbReference type="FunFam" id="2.60.40.10:FF:000463">
    <property type="entry name" value="Immunoglobulin heavy constant gamma 1"/>
    <property type="match status" value="1"/>
</dbReference>
<dbReference type="PROSITE" id="PS50835">
    <property type="entry name" value="IG_LIKE"/>
    <property type="match status" value="1"/>
</dbReference>
<dbReference type="PANTHER" id="PTHR23411">
    <property type="entry name" value="TAPASIN"/>
    <property type="match status" value="1"/>
</dbReference>
<comment type="caution">
    <text evidence="3">The sequence shown here is derived from an EMBL/GenBank/DDBJ whole genome shotgun (WGS) entry which is preliminary data.</text>
</comment>
<keyword evidence="4" id="KW-1185">Reference proteome</keyword>
<keyword evidence="1" id="KW-0393">Immunoglobulin domain</keyword>
<dbReference type="InterPro" id="IPR036179">
    <property type="entry name" value="Ig-like_dom_sf"/>
</dbReference>
<accession>A0A151MYW8</accession>
<dbReference type="Pfam" id="PF07654">
    <property type="entry name" value="C1-set"/>
    <property type="match status" value="2"/>
</dbReference>
<dbReference type="InterPro" id="IPR003597">
    <property type="entry name" value="Ig_C1-set"/>
</dbReference>
<dbReference type="SUPFAM" id="SSF48726">
    <property type="entry name" value="Immunoglobulin"/>
    <property type="match status" value="2"/>
</dbReference>
<dbReference type="InterPro" id="IPR007110">
    <property type="entry name" value="Ig-like_dom"/>
</dbReference>
<dbReference type="PROSITE" id="PS00290">
    <property type="entry name" value="IG_MHC"/>
    <property type="match status" value="2"/>
</dbReference>
<dbReference type="CDD" id="cd05768">
    <property type="entry name" value="IgC1_CH3_IgAGD_CH4_IgAEM"/>
    <property type="match status" value="1"/>
</dbReference>
<gene>
    <name evidence="3" type="ORF">Y1Q_0005959</name>
</gene>
<dbReference type="Proteomes" id="UP000050525">
    <property type="component" value="Unassembled WGS sequence"/>
</dbReference>
<evidence type="ECO:0000256" key="1">
    <source>
        <dbReference type="ARBA" id="ARBA00023319"/>
    </source>
</evidence>
<organism evidence="3 4">
    <name type="scientific">Alligator mississippiensis</name>
    <name type="common">American alligator</name>
    <dbReference type="NCBI Taxonomy" id="8496"/>
    <lineage>
        <taxon>Eukaryota</taxon>
        <taxon>Metazoa</taxon>
        <taxon>Chordata</taxon>
        <taxon>Craniata</taxon>
        <taxon>Vertebrata</taxon>
        <taxon>Euteleostomi</taxon>
        <taxon>Archelosauria</taxon>
        <taxon>Archosauria</taxon>
        <taxon>Crocodylia</taxon>
        <taxon>Alligatoridae</taxon>
        <taxon>Alligatorinae</taxon>
        <taxon>Alligator</taxon>
    </lineage>
</organism>
<name>A0A151MYW8_ALLMI</name>
<dbReference type="AlphaFoldDB" id="A0A151MYW8"/>
<evidence type="ECO:0000313" key="4">
    <source>
        <dbReference type="Proteomes" id="UP000050525"/>
    </source>
</evidence>
<dbReference type="STRING" id="8496.A0A151MYW8"/>
<dbReference type="EMBL" id="AKHW03004519">
    <property type="protein sequence ID" value="KYO29712.1"/>
    <property type="molecule type" value="Genomic_DNA"/>
</dbReference>
<reference evidence="3 4" key="1">
    <citation type="journal article" date="2012" name="Genome Biol.">
        <title>Sequencing three crocodilian genomes to illuminate the evolution of archosaurs and amniotes.</title>
        <authorList>
            <person name="St John J.A."/>
            <person name="Braun E.L."/>
            <person name="Isberg S.R."/>
            <person name="Miles L.G."/>
            <person name="Chong A.Y."/>
            <person name="Gongora J."/>
            <person name="Dalzell P."/>
            <person name="Moran C."/>
            <person name="Bed'hom B."/>
            <person name="Abzhanov A."/>
            <person name="Burgess S.C."/>
            <person name="Cooksey A.M."/>
            <person name="Castoe T.A."/>
            <person name="Crawford N.G."/>
            <person name="Densmore L.D."/>
            <person name="Drew J.C."/>
            <person name="Edwards S.V."/>
            <person name="Faircloth B.C."/>
            <person name="Fujita M.K."/>
            <person name="Greenwold M.J."/>
            <person name="Hoffmann F.G."/>
            <person name="Howard J.M."/>
            <person name="Iguchi T."/>
            <person name="Janes D.E."/>
            <person name="Khan S.Y."/>
            <person name="Kohno S."/>
            <person name="de Koning A.J."/>
            <person name="Lance S.L."/>
            <person name="McCarthy F.M."/>
            <person name="McCormack J.E."/>
            <person name="Merchant M.E."/>
            <person name="Peterson D.G."/>
            <person name="Pollock D.D."/>
            <person name="Pourmand N."/>
            <person name="Raney B.J."/>
            <person name="Roessler K.A."/>
            <person name="Sanford J.R."/>
            <person name="Sawyer R.H."/>
            <person name="Schmidt C.J."/>
            <person name="Triplett E.W."/>
            <person name="Tuberville T.D."/>
            <person name="Venegas-Anaya M."/>
            <person name="Howard J.T."/>
            <person name="Jarvis E.D."/>
            <person name="Guillette L.J.Jr."/>
            <person name="Glenn T.C."/>
            <person name="Green R.E."/>
            <person name="Ray D.A."/>
        </authorList>
    </citation>
    <scope>NUCLEOTIDE SEQUENCE [LARGE SCALE GENOMIC DNA]</scope>
    <source>
        <strain evidence="3">KSC_2009_1</strain>
    </source>
</reference>
<proteinExistence type="predicted"/>
<dbReference type="InterPro" id="IPR003006">
    <property type="entry name" value="Ig/MHC_CS"/>
</dbReference>
<evidence type="ECO:0000313" key="3">
    <source>
        <dbReference type="EMBL" id="KYO29712.1"/>
    </source>
</evidence>
<dbReference type="SMART" id="SM00407">
    <property type="entry name" value="IGc1"/>
    <property type="match status" value="2"/>
</dbReference>
<dbReference type="InterPro" id="IPR013783">
    <property type="entry name" value="Ig-like_fold"/>
</dbReference>
<feature type="domain" description="Ig-like" evidence="2">
    <location>
        <begin position="81"/>
        <end position="185"/>
    </location>
</feature>
<dbReference type="Gene3D" id="2.60.40.10">
    <property type="entry name" value="Immunoglobulins"/>
    <property type="match status" value="2"/>
</dbReference>
<protein>
    <recommendedName>
        <fullName evidence="2">Ig-like domain-containing protein</fullName>
    </recommendedName>
</protein>
<evidence type="ECO:0000259" key="2">
    <source>
        <dbReference type="PROSITE" id="PS50835"/>
    </source>
</evidence>
<dbReference type="InterPro" id="IPR050380">
    <property type="entry name" value="Immune_Resp_Modulators"/>
</dbReference>